<reference evidence="1" key="1">
    <citation type="journal article" date="2014" name="ISME J.">
        <title>Ecophysiology of Thioploca ingrica as revealed by the complete genome sequence supplemented with proteomic evidence.</title>
        <authorList>
            <person name="Kojima H."/>
            <person name="Ogura Y."/>
            <person name="Yamamoto N."/>
            <person name="Togashi T."/>
            <person name="Mori H."/>
            <person name="Watanabe T."/>
            <person name="Nemoto F."/>
            <person name="Kurokawa K."/>
            <person name="Hayashi T."/>
            <person name="Fukui M."/>
        </authorList>
    </citation>
    <scope>NUCLEOTIDE SEQUENCE [LARGE SCALE GENOMIC DNA]</scope>
</reference>
<dbReference type="STRING" id="40754.THII_2045"/>
<name>A0A090AKY3_9GAMM</name>
<dbReference type="HOGENOM" id="CLU_2345770_0_0_6"/>
<protein>
    <submittedName>
        <fullName evidence="1">Uncharacterized protein</fullName>
    </submittedName>
</protein>
<sequence length="97" mass="11057">MNANDIHEQAQQILAAYSPYLIDSRTKLPKLFLQTEEFAQIFSISKSKLEKMRHLSTTDHHIGPPCGRLGPAKNALLLYDVYGGILWVLKHLNREPD</sequence>
<evidence type="ECO:0000313" key="1">
    <source>
        <dbReference type="EMBL" id="BAP56342.1"/>
    </source>
</evidence>
<evidence type="ECO:0000313" key="2">
    <source>
        <dbReference type="Proteomes" id="UP000031623"/>
    </source>
</evidence>
<dbReference type="EMBL" id="AP014633">
    <property type="protein sequence ID" value="BAP56342.1"/>
    <property type="molecule type" value="Genomic_DNA"/>
</dbReference>
<organism evidence="1 2">
    <name type="scientific">Thioploca ingrica</name>
    <dbReference type="NCBI Taxonomy" id="40754"/>
    <lineage>
        <taxon>Bacteria</taxon>
        <taxon>Pseudomonadati</taxon>
        <taxon>Pseudomonadota</taxon>
        <taxon>Gammaproteobacteria</taxon>
        <taxon>Thiotrichales</taxon>
        <taxon>Thiotrichaceae</taxon>
        <taxon>Thioploca</taxon>
    </lineage>
</organism>
<proteinExistence type="predicted"/>
<gene>
    <name evidence="1" type="ORF">THII_2045</name>
</gene>
<keyword evidence="2" id="KW-1185">Reference proteome</keyword>
<accession>A0A090AKY3</accession>
<dbReference type="Proteomes" id="UP000031623">
    <property type="component" value="Chromosome"/>
</dbReference>
<dbReference type="AlphaFoldDB" id="A0A090AKY3"/>
<dbReference type="KEGG" id="tig:THII_2045"/>